<dbReference type="AlphaFoldDB" id="B3R069"/>
<dbReference type="Gene3D" id="1.10.10.1250">
    <property type="entry name" value="RNA polymerase, subunit delta, N-terminal domain"/>
    <property type="match status" value="1"/>
</dbReference>
<proteinExistence type="inferred from homology"/>
<feature type="domain" description="HTH HARE-type" evidence="7">
    <location>
        <begin position="7"/>
        <end position="73"/>
    </location>
</feature>
<dbReference type="NCBIfam" id="TIGR04567">
    <property type="entry name" value="RNAP_delt_lowGC"/>
    <property type="match status" value="1"/>
</dbReference>
<evidence type="ECO:0000256" key="6">
    <source>
        <dbReference type="ARBA" id="ARBA00031937"/>
    </source>
</evidence>
<dbReference type="GO" id="GO:0016779">
    <property type="term" value="F:nucleotidyltransferase activity"/>
    <property type="evidence" value="ECO:0007669"/>
    <property type="project" value="UniProtKB-KW"/>
</dbReference>
<keyword evidence="4" id="KW-0548">Nucleotidyltransferase</keyword>
<comment type="similarity">
    <text evidence="1">Belongs to the RpoE family.</text>
</comment>
<dbReference type="InterPro" id="IPR029757">
    <property type="entry name" value="RpoE"/>
</dbReference>
<dbReference type="HOGENOM" id="CLU_2103916_0_0_14"/>
<dbReference type="GO" id="GO:0006351">
    <property type="term" value="P:DNA-templated transcription"/>
    <property type="evidence" value="ECO:0007669"/>
    <property type="project" value="InterPro"/>
</dbReference>
<dbReference type="InterPro" id="IPR038087">
    <property type="entry name" value="RNAP_delta_N_dom_sf"/>
</dbReference>
<evidence type="ECO:0000256" key="4">
    <source>
        <dbReference type="ARBA" id="ARBA00022695"/>
    </source>
</evidence>
<keyword evidence="9" id="KW-1185">Reference proteome</keyword>
<reference evidence="8 9" key="1">
    <citation type="journal article" date="2008" name="BMC Genomics">
        <title>The linear chromosome of the plant-pathogenic mycoplasma 'Candidatus Phytoplasma mali'.</title>
        <authorList>
            <person name="Kube M."/>
            <person name="Schneider B."/>
            <person name="Kuhl H."/>
            <person name="Dandekar T."/>
            <person name="Heitmann K."/>
            <person name="Migdoll A.M."/>
            <person name="Reinhardt R."/>
            <person name="Seemueller E."/>
        </authorList>
    </citation>
    <scope>NUCLEOTIDE SEQUENCE [LARGE SCALE GENOMIC DNA]</scope>
    <source>
        <strain evidence="8 9">AT</strain>
    </source>
</reference>
<dbReference type="eggNOG" id="COG3343">
    <property type="taxonomic scope" value="Bacteria"/>
</dbReference>
<dbReference type="Proteomes" id="UP000002020">
    <property type="component" value="Chromosome"/>
</dbReference>
<protein>
    <recommendedName>
        <fullName evidence="6">RNAP delta factor</fullName>
    </recommendedName>
</protein>
<organism evidence="9">
    <name type="scientific">Phytoplasma mali (strain AT)</name>
    <dbReference type="NCBI Taxonomy" id="482235"/>
    <lineage>
        <taxon>Bacteria</taxon>
        <taxon>Bacillati</taxon>
        <taxon>Mycoplasmatota</taxon>
        <taxon>Mollicutes</taxon>
        <taxon>Acholeplasmatales</taxon>
        <taxon>Acholeplasmataceae</taxon>
        <taxon>Candidatus Phytoplasma</taxon>
        <taxon>16SrX (Apple proliferation group)</taxon>
    </lineage>
</organism>
<name>B3R069_PHYMT</name>
<dbReference type="GO" id="GO:0006355">
    <property type="term" value="P:regulation of DNA-templated transcription"/>
    <property type="evidence" value="ECO:0007669"/>
    <property type="project" value="InterPro"/>
</dbReference>
<evidence type="ECO:0000256" key="1">
    <source>
        <dbReference type="ARBA" id="ARBA00009828"/>
    </source>
</evidence>
<accession>B3R069</accession>
<evidence type="ECO:0000256" key="2">
    <source>
        <dbReference type="ARBA" id="ARBA00022478"/>
    </source>
</evidence>
<dbReference type="KEGG" id="pml:ATP_00046"/>
<evidence type="ECO:0000313" key="8">
    <source>
        <dbReference type="EMBL" id="CAP18233.1"/>
    </source>
</evidence>
<keyword evidence="3" id="KW-0808">Transferase</keyword>
<evidence type="ECO:0000313" key="9">
    <source>
        <dbReference type="Proteomes" id="UP000002020"/>
    </source>
</evidence>
<dbReference type="EMBL" id="CU469464">
    <property type="protein sequence ID" value="CAP18233.1"/>
    <property type="molecule type" value="Genomic_DNA"/>
</dbReference>
<gene>
    <name evidence="8" type="primary">rpoE</name>
    <name evidence="8" type="ordered locus">ATP_00046</name>
</gene>
<dbReference type="STRING" id="37692.ATP_00046"/>
<keyword evidence="5" id="KW-0804">Transcription</keyword>
<evidence type="ECO:0000256" key="5">
    <source>
        <dbReference type="ARBA" id="ARBA00023163"/>
    </source>
</evidence>
<evidence type="ECO:0000259" key="7">
    <source>
        <dbReference type="PROSITE" id="PS51913"/>
    </source>
</evidence>
<dbReference type="InterPro" id="IPR007759">
    <property type="entry name" value="Asxl_HARE-HTH"/>
</dbReference>
<sequence length="115" mass="13807">MKILKHKNHLELAEEILKKNKFSMTINDLINQICVINKIDSKDYEKISQLYLDITLSSKFIFCGEELWTLKENNLKLWDKDCFFNDKKDIIEEENIDSKDYFYNDDNDDSSEKKK</sequence>
<dbReference type="PROSITE" id="PS51913">
    <property type="entry name" value="HTH_HARE"/>
    <property type="match status" value="1"/>
</dbReference>
<dbReference type="GO" id="GO:0000428">
    <property type="term" value="C:DNA-directed RNA polymerase complex"/>
    <property type="evidence" value="ECO:0007669"/>
    <property type="project" value="UniProtKB-KW"/>
</dbReference>
<keyword evidence="2 8" id="KW-0240">DNA-directed RNA polymerase</keyword>
<evidence type="ECO:0000256" key="3">
    <source>
        <dbReference type="ARBA" id="ARBA00022679"/>
    </source>
</evidence>